<evidence type="ECO:0000313" key="1">
    <source>
        <dbReference type="EMBL" id="MFB9377695.1"/>
    </source>
</evidence>
<name>A0ABV5LUG0_9ACTN</name>
<organism evidence="1 2">
    <name type="scientific">Kineococcus gynurae</name>
    <dbReference type="NCBI Taxonomy" id="452979"/>
    <lineage>
        <taxon>Bacteria</taxon>
        <taxon>Bacillati</taxon>
        <taxon>Actinomycetota</taxon>
        <taxon>Actinomycetes</taxon>
        <taxon>Kineosporiales</taxon>
        <taxon>Kineosporiaceae</taxon>
        <taxon>Kineococcus</taxon>
    </lineage>
</organism>
<accession>A0ABV5LUG0</accession>
<sequence length="259" mass="26821">MSAGPTRPVVAGVDLATEPVRTALAVLVERGRTVVVEELLLGVGDMAILDVARRVDRLGLDSPIGWPEEFLAFVTAHATGAVAAPGTEAESRALRRRLALRETDRDVHARTGLTPLSVSTDRIGLTAVRAAGLLAGLAAAGESVDRGGEGRVVEVYPAACLKLWGLPHRGYKGSAGSLVRADLLPALLAAAPWLRLPPAAAALARADDNAFDAILAALAARAVALGRAHACPPEHRARAGREGWVRLPSTPLSGLAPTP</sequence>
<proteinExistence type="predicted"/>
<comment type="caution">
    <text evidence="1">The sequence shown here is derived from an EMBL/GenBank/DDBJ whole genome shotgun (WGS) entry which is preliminary data.</text>
</comment>
<dbReference type="Proteomes" id="UP001589748">
    <property type="component" value="Unassembled WGS sequence"/>
</dbReference>
<dbReference type="EMBL" id="JBHMDM010000007">
    <property type="protein sequence ID" value="MFB9377695.1"/>
    <property type="molecule type" value="Genomic_DNA"/>
</dbReference>
<dbReference type="RefSeq" id="WP_380138092.1">
    <property type="nucleotide sequence ID" value="NZ_JBHLUI010000008.1"/>
</dbReference>
<dbReference type="InterPro" id="IPR007362">
    <property type="entry name" value="DUF429"/>
</dbReference>
<dbReference type="Pfam" id="PF04250">
    <property type="entry name" value="DUF429"/>
    <property type="match status" value="1"/>
</dbReference>
<evidence type="ECO:0000313" key="2">
    <source>
        <dbReference type="Proteomes" id="UP001589748"/>
    </source>
</evidence>
<reference evidence="1 2" key="1">
    <citation type="submission" date="2024-09" db="EMBL/GenBank/DDBJ databases">
        <authorList>
            <person name="Sun Q."/>
            <person name="Mori K."/>
        </authorList>
    </citation>
    <scope>NUCLEOTIDE SEQUENCE [LARGE SCALE GENOMIC DNA]</scope>
    <source>
        <strain evidence="1 2">TISTR 1856</strain>
    </source>
</reference>
<gene>
    <name evidence="1" type="ORF">ACFFVI_12030</name>
</gene>
<protein>
    <submittedName>
        <fullName evidence="1">DUF429 domain-containing protein</fullName>
    </submittedName>
</protein>
<keyword evidence="2" id="KW-1185">Reference proteome</keyword>